<dbReference type="PATRIC" id="fig|512565.3.peg.3219"/>
<accession>I0H608</accession>
<dbReference type="STRING" id="512565.AMIS_32250"/>
<evidence type="ECO:0000313" key="3">
    <source>
        <dbReference type="Proteomes" id="UP000007882"/>
    </source>
</evidence>
<sequence length="207" mass="21799">MRDPGFVDVFNREADIYDERHGATCGIAHRLALEAVTARGAEPSHIVDIGCGTGALLEAAARHWPGARLSGVDPADRMIGVAGAQLSGAALHVATAERLPFPDRCADLVLSTTSFNHWSDQRAGLAEAARVVTPAGLVVVVEHAPPDPATAVLLTLAGRMVRHHTEHDITEMAWDAGLAPLSVTTEAGGFLRLIAQPTATALWKEPS</sequence>
<keyword evidence="2" id="KW-0808">Transferase</keyword>
<name>I0H608_ACTM4</name>
<dbReference type="HOGENOM" id="CLU_1324136_0_0_11"/>
<dbReference type="Proteomes" id="UP000007882">
    <property type="component" value="Chromosome"/>
</dbReference>
<dbReference type="GO" id="GO:0008757">
    <property type="term" value="F:S-adenosylmethionine-dependent methyltransferase activity"/>
    <property type="evidence" value="ECO:0007669"/>
    <property type="project" value="InterPro"/>
</dbReference>
<keyword evidence="2" id="KW-0489">Methyltransferase</keyword>
<dbReference type="InterPro" id="IPR029063">
    <property type="entry name" value="SAM-dependent_MTases_sf"/>
</dbReference>
<dbReference type="SUPFAM" id="SSF53335">
    <property type="entry name" value="S-adenosyl-L-methionine-dependent methyltransferases"/>
    <property type="match status" value="1"/>
</dbReference>
<reference evidence="2 3" key="1">
    <citation type="submission" date="2012-02" db="EMBL/GenBank/DDBJ databases">
        <title>Complete genome sequence of Actinoplanes missouriensis 431 (= NBRC 102363).</title>
        <authorList>
            <person name="Ohnishi Y."/>
            <person name="Ishikawa J."/>
            <person name="Sekine M."/>
            <person name="Hosoyama A."/>
            <person name="Harada T."/>
            <person name="Narita H."/>
            <person name="Hata T."/>
            <person name="Konno Y."/>
            <person name="Tutikane K."/>
            <person name="Fujita N."/>
            <person name="Horinouchi S."/>
            <person name="Hayakawa M."/>
        </authorList>
    </citation>
    <scope>NUCLEOTIDE SEQUENCE [LARGE SCALE GENOMIC DNA]</scope>
    <source>
        <strain evidence="3">ATCC 14538 / DSM 43046 / CBS 188.64 / JCM 3121 / NBRC 102363 / NCIMB 12654 / NRRL B-3342 / UNCC 431</strain>
    </source>
</reference>
<keyword evidence="3" id="KW-1185">Reference proteome</keyword>
<dbReference type="InterPro" id="IPR013216">
    <property type="entry name" value="Methyltransf_11"/>
</dbReference>
<dbReference type="EMBL" id="AP012319">
    <property type="protein sequence ID" value="BAL88445.1"/>
    <property type="molecule type" value="Genomic_DNA"/>
</dbReference>
<dbReference type="PANTHER" id="PTHR43591">
    <property type="entry name" value="METHYLTRANSFERASE"/>
    <property type="match status" value="1"/>
</dbReference>
<dbReference type="Pfam" id="PF08241">
    <property type="entry name" value="Methyltransf_11"/>
    <property type="match status" value="1"/>
</dbReference>
<dbReference type="AlphaFoldDB" id="I0H608"/>
<protein>
    <submittedName>
        <fullName evidence="2">Putative methyltransferase</fullName>
    </submittedName>
</protein>
<organism evidence="2 3">
    <name type="scientific">Actinoplanes missouriensis (strain ATCC 14538 / DSM 43046 / CBS 188.64 / JCM 3121 / NBRC 102363 / NCIMB 12654 / NRRL B-3342 / UNCC 431)</name>
    <dbReference type="NCBI Taxonomy" id="512565"/>
    <lineage>
        <taxon>Bacteria</taxon>
        <taxon>Bacillati</taxon>
        <taxon>Actinomycetota</taxon>
        <taxon>Actinomycetes</taxon>
        <taxon>Micromonosporales</taxon>
        <taxon>Micromonosporaceae</taxon>
        <taxon>Actinoplanes</taxon>
    </lineage>
</organism>
<gene>
    <name evidence="2" type="ordered locus">AMIS_32250</name>
</gene>
<dbReference type="CDD" id="cd02440">
    <property type="entry name" value="AdoMet_MTases"/>
    <property type="match status" value="1"/>
</dbReference>
<dbReference type="Gene3D" id="3.40.50.150">
    <property type="entry name" value="Vaccinia Virus protein VP39"/>
    <property type="match status" value="1"/>
</dbReference>
<dbReference type="OrthoDB" id="3286690at2"/>
<feature type="domain" description="Methyltransferase type 11" evidence="1">
    <location>
        <begin position="47"/>
        <end position="140"/>
    </location>
</feature>
<evidence type="ECO:0000259" key="1">
    <source>
        <dbReference type="Pfam" id="PF08241"/>
    </source>
</evidence>
<dbReference type="eggNOG" id="COG2226">
    <property type="taxonomic scope" value="Bacteria"/>
</dbReference>
<dbReference type="RefSeq" id="WP_014443340.1">
    <property type="nucleotide sequence ID" value="NC_017093.1"/>
</dbReference>
<evidence type="ECO:0000313" key="2">
    <source>
        <dbReference type="EMBL" id="BAL88445.1"/>
    </source>
</evidence>
<dbReference type="GO" id="GO:0032259">
    <property type="term" value="P:methylation"/>
    <property type="evidence" value="ECO:0007669"/>
    <property type="project" value="UniProtKB-KW"/>
</dbReference>
<dbReference type="KEGG" id="ams:AMIS_32250"/>
<proteinExistence type="predicted"/>